<dbReference type="GO" id="GO:0019288">
    <property type="term" value="P:isopentenyl diphosphate biosynthetic process, methylerythritol 4-phosphate pathway"/>
    <property type="evidence" value="ECO:0007669"/>
    <property type="project" value="UniProtKB-UniRule"/>
</dbReference>
<gene>
    <name evidence="8 11" type="primary">ispG</name>
    <name evidence="11" type="ORF">F9K24_18815</name>
</gene>
<keyword evidence="1 8" id="KW-0004">4Fe-4S</keyword>
<keyword evidence="4 8" id="KW-0408">Iron</keyword>
<feature type="domain" description="IspG C-terminal" evidence="10">
    <location>
        <begin position="569"/>
        <end position="657"/>
    </location>
</feature>
<comment type="catalytic activity">
    <reaction evidence="8">
        <text>(2E)-4-hydroxy-3-methylbut-2-enyl diphosphate + oxidized [flavodoxin] + H2O + 2 H(+) = 2-C-methyl-D-erythritol 2,4-cyclic diphosphate + reduced [flavodoxin]</text>
        <dbReference type="Rhea" id="RHEA:43604"/>
        <dbReference type="Rhea" id="RHEA-COMP:10622"/>
        <dbReference type="Rhea" id="RHEA-COMP:10623"/>
        <dbReference type="ChEBI" id="CHEBI:15377"/>
        <dbReference type="ChEBI" id="CHEBI:15378"/>
        <dbReference type="ChEBI" id="CHEBI:57618"/>
        <dbReference type="ChEBI" id="CHEBI:58210"/>
        <dbReference type="ChEBI" id="CHEBI:58483"/>
        <dbReference type="ChEBI" id="CHEBI:128753"/>
        <dbReference type="EC" id="1.17.7.3"/>
    </reaction>
</comment>
<dbReference type="GO" id="GO:0016114">
    <property type="term" value="P:terpenoid biosynthetic process"/>
    <property type="evidence" value="ECO:0007669"/>
    <property type="project" value="InterPro"/>
</dbReference>
<dbReference type="Gene3D" id="3.20.20.20">
    <property type="entry name" value="Dihydropteroate synthase-like"/>
    <property type="match status" value="1"/>
</dbReference>
<proteinExistence type="inferred from homology"/>
<dbReference type="PIRSF" id="PIRSF037336">
    <property type="entry name" value="IspG_like"/>
    <property type="match status" value="1"/>
</dbReference>
<dbReference type="GO" id="GO:0141197">
    <property type="term" value="F:4-hydroxy-3-methylbut-2-enyl-diphosphate synthase activity (flavodoxin)"/>
    <property type="evidence" value="ECO:0007669"/>
    <property type="project" value="UniProtKB-EC"/>
</dbReference>
<comment type="similarity">
    <text evidence="8">Belongs to the IspG family.</text>
</comment>
<dbReference type="InterPro" id="IPR058578">
    <property type="entry name" value="IspG_TIM"/>
</dbReference>
<dbReference type="GO" id="GO:0051539">
    <property type="term" value="F:4 iron, 4 sulfur cluster binding"/>
    <property type="evidence" value="ECO:0007669"/>
    <property type="project" value="UniProtKB-UniRule"/>
</dbReference>
<dbReference type="Pfam" id="PF26540">
    <property type="entry name" value="GcpE_C"/>
    <property type="match status" value="1"/>
</dbReference>
<dbReference type="EMBL" id="WBUI01000026">
    <property type="protein sequence ID" value="KAB2929815.1"/>
    <property type="molecule type" value="Genomic_DNA"/>
</dbReference>
<dbReference type="UniPathway" id="UPA00056">
    <property type="reaction ID" value="UER00096"/>
</dbReference>
<dbReference type="AlphaFoldDB" id="A0A833LXH2"/>
<evidence type="ECO:0000259" key="10">
    <source>
        <dbReference type="Pfam" id="PF26540"/>
    </source>
</evidence>
<comment type="pathway">
    <text evidence="8">Isoprenoid biosynthesis; isopentenyl diphosphate biosynthesis via DXP pathway; isopentenyl diphosphate from 1-deoxy-D-xylulose 5-phosphate: step 5/6.</text>
</comment>
<keyword evidence="5 8" id="KW-0411">Iron-sulfur</keyword>
<evidence type="ECO:0000256" key="7">
    <source>
        <dbReference type="ARBA" id="ARBA00051119"/>
    </source>
</evidence>
<protein>
    <recommendedName>
        <fullName evidence="8">4-hydroxy-3-methylbut-2-en-1-yl diphosphate synthase (flavodoxin)</fullName>
        <ecNumber evidence="8">1.17.7.3</ecNumber>
    </recommendedName>
    <alternativeName>
        <fullName evidence="8">1-hydroxy-2-methyl-2-(E)-butenyl 4-diphosphate synthase</fullName>
    </alternativeName>
</protein>
<evidence type="ECO:0000313" key="11">
    <source>
        <dbReference type="EMBL" id="KAB2929815.1"/>
    </source>
</evidence>
<evidence type="ECO:0000313" key="12">
    <source>
        <dbReference type="Proteomes" id="UP000460298"/>
    </source>
</evidence>
<feature type="binding site" evidence="8">
    <location>
        <position position="607"/>
    </location>
    <ligand>
        <name>[4Fe-4S] cluster</name>
        <dbReference type="ChEBI" id="CHEBI:49883"/>
    </ligand>
</feature>
<dbReference type="GO" id="GO:0005506">
    <property type="term" value="F:iron ion binding"/>
    <property type="evidence" value="ECO:0007669"/>
    <property type="project" value="InterPro"/>
</dbReference>
<dbReference type="Pfam" id="PF04551">
    <property type="entry name" value="GcpE"/>
    <property type="match status" value="1"/>
</dbReference>
<comment type="catalytic activity">
    <reaction evidence="7">
        <text>(2E)-4-hydroxy-3-methylbut-2-enyl diphosphate + 2 oxidized [2Fe-2S]-[ferredoxin] + H2O = 2-C-methyl-D-erythritol 2,4-cyclic diphosphate + 2 reduced [2Fe-2S]-[ferredoxin] + H(+)</text>
        <dbReference type="Rhea" id="RHEA:26119"/>
        <dbReference type="Rhea" id="RHEA-COMP:10000"/>
        <dbReference type="Rhea" id="RHEA-COMP:10001"/>
        <dbReference type="ChEBI" id="CHEBI:15377"/>
        <dbReference type="ChEBI" id="CHEBI:15378"/>
        <dbReference type="ChEBI" id="CHEBI:33737"/>
        <dbReference type="ChEBI" id="CHEBI:33738"/>
        <dbReference type="ChEBI" id="CHEBI:58483"/>
        <dbReference type="ChEBI" id="CHEBI:128753"/>
        <dbReference type="EC" id="1.17.7.1"/>
    </reaction>
</comment>
<dbReference type="SUPFAM" id="SSF56014">
    <property type="entry name" value="Nitrite and sulphite reductase 4Fe-4S domain-like"/>
    <property type="match status" value="1"/>
</dbReference>
<organism evidence="11 12">
    <name type="scientific">Leptonema illini</name>
    <dbReference type="NCBI Taxonomy" id="183"/>
    <lineage>
        <taxon>Bacteria</taxon>
        <taxon>Pseudomonadati</taxon>
        <taxon>Spirochaetota</taxon>
        <taxon>Spirochaetia</taxon>
        <taxon>Leptospirales</taxon>
        <taxon>Leptospiraceae</taxon>
        <taxon>Leptonema</taxon>
    </lineage>
</organism>
<keyword evidence="6 8" id="KW-0414">Isoprene biosynthesis</keyword>
<dbReference type="NCBIfam" id="TIGR00612">
    <property type="entry name" value="ispG_gcpE"/>
    <property type="match status" value="1"/>
</dbReference>
<comment type="cofactor">
    <cofactor evidence="8">
        <name>[4Fe-4S] cluster</name>
        <dbReference type="ChEBI" id="CHEBI:49883"/>
    </cofactor>
    <text evidence="8">Binds 1 [4Fe-4S] cluster.</text>
</comment>
<dbReference type="Gene3D" id="3.30.413.10">
    <property type="entry name" value="Sulfite Reductase Hemoprotein, domain 1"/>
    <property type="match status" value="1"/>
</dbReference>
<dbReference type="PANTHER" id="PTHR30454">
    <property type="entry name" value="4-HYDROXY-3-METHYLBUT-2-EN-1-YL DIPHOSPHATE SYNTHASE"/>
    <property type="match status" value="1"/>
</dbReference>
<feature type="binding site" evidence="8">
    <location>
        <position position="614"/>
    </location>
    <ligand>
        <name>[4Fe-4S] cluster</name>
        <dbReference type="ChEBI" id="CHEBI:49883"/>
    </ligand>
</feature>
<sequence length="665" mass="73777">MPSTGELLSFYRSFLDTFVPQGDYTDSPFLYQRRQTREVKAGAIGIGGANPVRIQSMTTSDTCDTDAVVAEAIALFDAGAELVRLTAQGPREAKNLEVIRSRLNEKGYTGPLVADIHFSPRAAMIAVEYVEKVRINPGNFADTKRFEQIEYTDDEYVKELERIHDSFKPLVLRAKELGRALRIGVNHGSLSDRIMNRYGDTPEGMVESAIEFLKIAELYDFRDMVVSMKASNPHVMIQAYRMLVERFRKEKMDYPLHLGVTEAGDGRDGRIKSAIGIGSLLLDGIGDTIRVSLTEDAVYEIPAAREILRATMVEQQNWTIQAKAENESLRSPYRIQRRRTTTAGIAPLDCGASRPVRAAAPMPLDLDGPALNAALEAFLKNPPDYLFVNDEAAARRRFPQFFGNGERTSLPVILWSDDTTEIPEDCGLLIEASRIDSTLLHKLSTIKHPVFVRVNIDRMSPVALQSEAERLSVIPCLVLALETGANPVYPYRWLTECLNQNRRAAPFMLYYTPADDDDALFRMPSEAGALLLSGIGDVLAIGPTMRSDIAYQTVLDILQATRLRITKTEFISCPSCGRTLFDLQSTTARIKEVTGHLKGVKIAVMGCIVNGPGEMADADFGYVGSAPGKINLYRGKEVIRKNIDSEIATQELIALIRESGMWQDP</sequence>
<dbReference type="EC" id="1.17.7.3" evidence="8"/>
<feature type="binding site" evidence="8">
    <location>
        <position position="576"/>
    </location>
    <ligand>
        <name>[4Fe-4S] cluster</name>
        <dbReference type="ChEBI" id="CHEBI:49883"/>
    </ligand>
</feature>
<dbReference type="FunFam" id="3.30.413.10:FF:000006">
    <property type="entry name" value="4-hydroxy-3-methylbut-2-en-1-yl diphosphate synthase (flavodoxin)"/>
    <property type="match status" value="1"/>
</dbReference>
<reference evidence="11 12" key="1">
    <citation type="submission" date="2019-10" db="EMBL/GenBank/DDBJ databases">
        <title>Extracellular Electron Transfer in a Candidatus Methanoperedens spp. Enrichment Culture.</title>
        <authorList>
            <person name="Berger S."/>
            <person name="Rangel Shaw D."/>
            <person name="Berben T."/>
            <person name="In 'T Zandt M."/>
            <person name="Frank J."/>
            <person name="Reimann J."/>
            <person name="Jetten M.S.M."/>
            <person name="Welte C.U."/>
        </authorList>
    </citation>
    <scope>NUCLEOTIDE SEQUENCE [LARGE SCALE GENOMIC DNA]</scope>
    <source>
        <strain evidence="11">SB12</strain>
    </source>
</reference>
<evidence type="ECO:0000256" key="2">
    <source>
        <dbReference type="ARBA" id="ARBA00022723"/>
    </source>
</evidence>
<dbReference type="InterPro" id="IPR045854">
    <property type="entry name" value="NO2/SO3_Rdtase_4Fe4S_sf"/>
</dbReference>
<feature type="binding site" evidence="8">
    <location>
        <position position="573"/>
    </location>
    <ligand>
        <name>[4Fe-4S] cluster</name>
        <dbReference type="ChEBI" id="CHEBI:49883"/>
    </ligand>
</feature>
<feature type="domain" description="IspG TIM-barrel" evidence="9">
    <location>
        <begin position="36"/>
        <end position="304"/>
    </location>
</feature>
<dbReference type="InterPro" id="IPR004588">
    <property type="entry name" value="IspG_bac-typ"/>
</dbReference>
<dbReference type="FunFam" id="3.20.20.20:FF:000005">
    <property type="entry name" value="4-hydroxy-3-methylbut-2-en-1-yl diphosphate synthase (flavodoxin)"/>
    <property type="match status" value="1"/>
</dbReference>
<keyword evidence="3 8" id="KW-0560">Oxidoreductase</keyword>
<dbReference type="InterPro" id="IPR017178">
    <property type="entry name" value="IspG_atypical"/>
</dbReference>
<evidence type="ECO:0000256" key="8">
    <source>
        <dbReference type="HAMAP-Rule" id="MF_00159"/>
    </source>
</evidence>
<evidence type="ECO:0000256" key="5">
    <source>
        <dbReference type="ARBA" id="ARBA00023014"/>
    </source>
</evidence>
<evidence type="ECO:0000256" key="4">
    <source>
        <dbReference type="ARBA" id="ARBA00023004"/>
    </source>
</evidence>
<keyword evidence="2 8" id="KW-0479">Metal-binding</keyword>
<evidence type="ECO:0000256" key="6">
    <source>
        <dbReference type="ARBA" id="ARBA00023229"/>
    </source>
</evidence>
<dbReference type="InterPro" id="IPR011005">
    <property type="entry name" value="Dihydropteroate_synth-like_sf"/>
</dbReference>
<accession>A0A833LXH2</accession>
<dbReference type="GO" id="GO:0046429">
    <property type="term" value="F:4-hydroxy-3-methylbut-2-en-1-yl diphosphate synthase activity (ferredoxin)"/>
    <property type="evidence" value="ECO:0007669"/>
    <property type="project" value="UniProtKB-UniRule"/>
</dbReference>
<name>A0A833LXH2_9LEPT</name>
<comment type="function">
    <text evidence="8">Converts 2C-methyl-D-erythritol 2,4-cyclodiphosphate (ME-2,4cPP) into 1-hydroxy-2-methyl-2-(E)-butenyl 4-diphosphate.</text>
</comment>
<dbReference type="HAMAP" id="MF_00159">
    <property type="entry name" value="IspG"/>
    <property type="match status" value="1"/>
</dbReference>
<dbReference type="Proteomes" id="UP000460298">
    <property type="component" value="Unassembled WGS sequence"/>
</dbReference>
<dbReference type="InterPro" id="IPR058579">
    <property type="entry name" value="IspG_C"/>
</dbReference>
<dbReference type="PANTHER" id="PTHR30454:SF0">
    <property type="entry name" value="4-HYDROXY-3-METHYLBUT-2-EN-1-YL DIPHOSPHATE SYNTHASE (FERREDOXIN), CHLOROPLASTIC"/>
    <property type="match status" value="1"/>
</dbReference>
<evidence type="ECO:0000256" key="3">
    <source>
        <dbReference type="ARBA" id="ARBA00023002"/>
    </source>
</evidence>
<comment type="caution">
    <text evidence="11">The sequence shown here is derived from an EMBL/GenBank/DDBJ whole genome shotgun (WGS) entry which is preliminary data.</text>
</comment>
<evidence type="ECO:0000259" key="9">
    <source>
        <dbReference type="Pfam" id="PF04551"/>
    </source>
</evidence>
<evidence type="ECO:0000256" key="1">
    <source>
        <dbReference type="ARBA" id="ARBA00022485"/>
    </source>
</evidence>